<feature type="non-terminal residue" evidence="5">
    <location>
        <position position="1"/>
    </location>
</feature>
<evidence type="ECO:0000256" key="3">
    <source>
        <dbReference type="SAM" id="MobiDB-lite"/>
    </source>
</evidence>
<feature type="compositionally biased region" description="Low complexity" evidence="3">
    <location>
        <begin position="778"/>
        <end position="788"/>
    </location>
</feature>
<dbReference type="CDD" id="cd00590">
    <property type="entry name" value="RRM_SF"/>
    <property type="match status" value="2"/>
</dbReference>
<dbReference type="EMBL" id="CAUYUJ010020326">
    <property type="protein sequence ID" value="CAK0897396.1"/>
    <property type="molecule type" value="Genomic_DNA"/>
</dbReference>
<protein>
    <recommendedName>
        <fullName evidence="4">RRM domain-containing protein</fullName>
    </recommendedName>
</protein>
<dbReference type="SUPFAM" id="SSF54928">
    <property type="entry name" value="RNA-binding domain, RBD"/>
    <property type="match status" value="2"/>
</dbReference>
<evidence type="ECO:0000313" key="5">
    <source>
        <dbReference type="EMBL" id="CAK0897396.1"/>
    </source>
</evidence>
<comment type="caution">
    <text evidence="5">The sequence shown here is derived from an EMBL/GenBank/DDBJ whole genome shotgun (WGS) entry which is preliminary data.</text>
</comment>
<evidence type="ECO:0000259" key="4">
    <source>
        <dbReference type="PROSITE" id="PS50102"/>
    </source>
</evidence>
<dbReference type="Gene3D" id="3.30.70.330">
    <property type="match status" value="3"/>
</dbReference>
<feature type="region of interest" description="Disordered" evidence="3">
    <location>
        <begin position="720"/>
        <end position="795"/>
    </location>
</feature>
<name>A0ABN9XD85_9DINO</name>
<evidence type="ECO:0000313" key="6">
    <source>
        <dbReference type="Proteomes" id="UP001189429"/>
    </source>
</evidence>
<reference evidence="5" key="1">
    <citation type="submission" date="2023-10" db="EMBL/GenBank/DDBJ databases">
        <authorList>
            <person name="Chen Y."/>
            <person name="Shah S."/>
            <person name="Dougan E. K."/>
            <person name="Thang M."/>
            <person name="Chan C."/>
        </authorList>
    </citation>
    <scope>NUCLEOTIDE SEQUENCE [LARGE SCALE GENOMIC DNA]</scope>
</reference>
<evidence type="ECO:0000256" key="1">
    <source>
        <dbReference type="ARBA" id="ARBA00022884"/>
    </source>
</evidence>
<dbReference type="Pfam" id="PF00076">
    <property type="entry name" value="RRM_1"/>
    <property type="match status" value="1"/>
</dbReference>
<dbReference type="InterPro" id="IPR000504">
    <property type="entry name" value="RRM_dom"/>
</dbReference>
<organism evidence="5 6">
    <name type="scientific">Prorocentrum cordatum</name>
    <dbReference type="NCBI Taxonomy" id="2364126"/>
    <lineage>
        <taxon>Eukaryota</taxon>
        <taxon>Sar</taxon>
        <taxon>Alveolata</taxon>
        <taxon>Dinophyceae</taxon>
        <taxon>Prorocentrales</taxon>
        <taxon>Prorocentraceae</taxon>
        <taxon>Prorocentrum</taxon>
    </lineage>
</organism>
<gene>
    <name evidence="5" type="ORF">PCOR1329_LOCUS75582</name>
</gene>
<sequence>AKREPEDPGTPEERTVTICGLPPPWVVPQAESALNARIADLVKGAGELEVPCTLSKTLEGGFCVVARLKDRRAAQDVVDGLDGRDNRMLPRSAKWQPDYRPPTDAERFSVTIGDKSAPVADVPEVVAEPEPEAVSEGAVELSGLPADWQEPEVRELCAHYGALREVRAHGAPGAFAVAFATAEAAARASSALDGLQVPGDDGGLCDVCCARPAAQAAPREEPPLQLFMDELHSATGEPSAADREVYLRSVPVEDVTEDELQEWAQGFGELEGTHFLRDFAGERLAGYAYLRFTKHEDAAAMITAYPAAATGEEATGDVEARWSLSERLQQGSTGVLGADALGLLAGRLEDLRLATGCPSLSITGDGSQGREGLGLLGHRGGALRFAWLREDCAGPGRLVEHLAGAISAVLRGADALGALIADAAIEAGPEAAELDGGGVEEKKDKNKKKEKKKSNVDVVADARRRKKRRGADEDHENDAPQLLGPGVLVRGFPPSWTEKQIRLIFAVLGGVDTVTFTSREDSTHALVKLKPGREEDAQTQAQKAAEKLHNNVVGDGVLVEECRIMCDFVDANGGVVASPLPDPVDGHVGKQEAEADEAEDGAAGPARRRKHRRRAGEPRQPAGGVAEADDGGGGATSSRLQRRQRGAEGDLRGDIERGTALIREGRAMAVEGLRVEAYEKYVSGLQMLMGIRDQNHGVPDLQNRINRYVEEAERLQKAMEERLPDASASAASSPRPQARKRAVLAPPPPPAPPAARRRCAAASRSRSARRERRGGAAPGRPGRFASRAQLRPVAR</sequence>
<feature type="compositionally biased region" description="Basic and acidic residues" evidence="3">
    <location>
        <begin position="584"/>
        <end position="593"/>
    </location>
</feature>
<feature type="domain" description="RRM" evidence="4">
    <location>
        <begin position="243"/>
        <end position="327"/>
    </location>
</feature>
<dbReference type="PANTHER" id="PTHR10352">
    <property type="entry name" value="EUKARYOTIC TRANSLATION INITIATION FACTOR 3 SUBUNIT G"/>
    <property type="match status" value="1"/>
</dbReference>
<dbReference type="InterPro" id="IPR012677">
    <property type="entry name" value="Nucleotide-bd_a/b_plait_sf"/>
</dbReference>
<feature type="region of interest" description="Disordered" evidence="3">
    <location>
        <begin position="433"/>
        <end position="480"/>
    </location>
</feature>
<accession>A0ABN9XD85</accession>
<dbReference type="SMART" id="SM00360">
    <property type="entry name" value="RRM"/>
    <property type="match status" value="3"/>
</dbReference>
<dbReference type="PROSITE" id="PS50102">
    <property type="entry name" value="RRM"/>
    <property type="match status" value="1"/>
</dbReference>
<dbReference type="Proteomes" id="UP001189429">
    <property type="component" value="Unassembled WGS sequence"/>
</dbReference>
<feature type="region of interest" description="Disordered" evidence="3">
    <location>
        <begin position="580"/>
        <end position="652"/>
    </location>
</feature>
<keyword evidence="1 2" id="KW-0694">RNA-binding</keyword>
<dbReference type="InterPro" id="IPR035979">
    <property type="entry name" value="RBD_domain_sf"/>
</dbReference>
<proteinExistence type="predicted"/>
<keyword evidence="6" id="KW-1185">Reference proteome</keyword>
<evidence type="ECO:0000256" key="2">
    <source>
        <dbReference type="PROSITE-ProRule" id="PRU00176"/>
    </source>
</evidence>